<comment type="caution">
    <text evidence="2">The sequence shown here is derived from an EMBL/GenBank/DDBJ whole genome shotgun (WGS) entry which is preliminary data.</text>
</comment>
<accession>A0ABS9KAX0</accession>
<organism evidence="2 3">
    <name type="scientific">Rhodohalobacter sulfatireducens</name>
    <dbReference type="NCBI Taxonomy" id="2911366"/>
    <lineage>
        <taxon>Bacteria</taxon>
        <taxon>Pseudomonadati</taxon>
        <taxon>Balneolota</taxon>
        <taxon>Balneolia</taxon>
        <taxon>Balneolales</taxon>
        <taxon>Balneolaceae</taxon>
        <taxon>Rhodohalobacter</taxon>
    </lineage>
</organism>
<evidence type="ECO:0000256" key="1">
    <source>
        <dbReference type="SAM" id="SignalP"/>
    </source>
</evidence>
<evidence type="ECO:0008006" key="4">
    <source>
        <dbReference type="Google" id="ProtNLM"/>
    </source>
</evidence>
<reference evidence="2" key="2">
    <citation type="submission" date="2024-05" db="EMBL/GenBank/DDBJ databases">
        <title>Rhodohalobacter halophilus gen. nov., sp. nov., a moderately halophilic member of the family Balneolaceae.</title>
        <authorList>
            <person name="Xia J."/>
        </authorList>
    </citation>
    <scope>NUCLEOTIDE SEQUENCE</scope>
    <source>
        <strain evidence="2">WB101</strain>
    </source>
</reference>
<gene>
    <name evidence="2" type="ORF">L6773_05445</name>
</gene>
<keyword evidence="1" id="KW-0732">Signal</keyword>
<dbReference type="Proteomes" id="UP001165366">
    <property type="component" value="Unassembled WGS sequence"/>
</dbReference>
<proteinExistence type="predicted"/>
<protein>
    <recommendedName>
        <fullName evidence="4">Extracellular endo-alpha-(1-&gt;5)-L-arabinanase C-terminal domain-containing protein</fullName>
    </recommendedName>
</protein>
<feature type="signal peptide" evidence="1">
    <location>
        <begin position="1"/>
        <end position="21"/>
    </location>
</feature>
<reference evidence="2" key="1">
    <citation type="submission" date="2022-01" db="EMBL/GenBank/DDBJ databases">
        <authorList>
            <person name="Wang Y."/>
        </authorList>
    </citation>
    <scope>NUCLEOTIDE SEQUENCE</scope>
    <source>
        <strain evidence="2">WB101</strain>
    </source>
</reference>
<dbReference type="EMBL" id="JAKLWS010000004">
    <property type="protein sequence ID" value="MCG2587998.1"/>
    <property type="molecule type" value="Genomic_DNA"/>
</dbReference>
<sequence>MMKKHAFILFAIALCSLTLIGSMQVTDELTGAWNYQVEQTAPQYSKGQIVFEQGEDEEYSGKIVFESGRVISLSSVTVEADTVTFKAYVDGGLVTTVCTLEEDEMSGTVRTPEGMLPFSATKE</sequence>
<name>A0ABS9KAX0_9BACT</name>
<evidence type="ECO:0000313" key="2">
    <source>
        <dbReference type="EMBL" id="MCG2587998.1"/>
    </source>
</evidence>
<feature type="chain" id="PRO_5046506988" description="Extracellular endo-alpha-(1-&gt;5)-L-arabinanase C-terminal domain-containing protein" evidence="1">
    <location>
        <begin position="22"/>
        <end position="123"/>
    </location>
</feature>
<keyword evidence="3" id="KW-1185">Reference proteome</keyword>
<dbReference type="RefSeq" id="WP_237852842.1">
    <property type="nucleotide sequence ID" value="NZ_JAKLWS010000004.1"/>
</dbReference>
<evidence type="ECO:0000313" key="3">
    <source>
        <dbReference type="Proteomes" id="UP001165366"/>
    </source>
</evidence>